<dbReference type="InParanoid" id="E3M336"/>
<proteinExistence type="predicted"/>
<keyword evidence="3" id="KW-1185">Reference proteome</keyword>
<dbReference type="Pfam" id="PF00646">
    <property type="entry name" value="F-box"/>
    <property type="match status" value="1"/>
</dbReference>
<gene>
    <name evidence="2" type="ORF">CRE_08215</name>
</gene>
<dbReference type="Proteomes" id="UP000008281">
    <property type="component" value="Unassembled WGS sequence"/>
</dbReference>
<feature type="domain" description="F-box" evidence="1">
    <location>
        <begin position="3"/>
        <end position="51"/>
    </location>
</feature>
<dbReference type="AlphaFoldDB" id="E3M336"/>
<evidence type="ECO:0000313" key="3">
    <source>
        <dbReference type="Proteomes" id="UP000008281"/>
    </source>
</evidence>
<evidence type="ECO:0000259" key="1">
    <source>
        <dbReference type="PROSITE" id="PS50181"/>
    </source>
</evidence>
<dbReference type="InterPro" id="IPR001810">
    <property type="entry name" value="F-box_dom"/>
</dbReference>
<accession>E3M336</accession>
<dbReference type="OrthoDB" id="5908711at2759"/>
<reference evidence="2" key="1">
    <citation type="submission" date="2007-07" db="EMBL/GenBank/DDBJ databases">
        <title>PCAP assembly of the Caenorhabditis remanei genome.</title>
        <authorList>
            <consortium name="The Caenorhabditis remanei Sequencing Consortium"/>
            <person name="Wilson R.K."/>
        </authorList>
    </citation>
    <scope>NUCLEOTIDE SEQUENCE [LARGE SCALE GENOMIC DNA]</scope>
    <source>
        <strain evidence="2">PB4641</strain>
    </source>
</reference>
<organism evidence="3">
    <name type="scientific">Caenorhabditis remanei</name>
    <name type="common">Caenorhabditis vulgaris</name>
    <dbReference type="NCBI Taxonomy" id="31234"/>
    <lineage>
        <taxon>Eukaryota</taxon>
        <taxon>Metazoa</taxon>
        <taxon>Ecdysozoa</taxon>
        <taxon>Nematoda</taxon>
        <taxon>Chromadorea</taxon>
        <taxon>Rhabditida</taxon>
        <taxon>Rhabditina</taxon>
        <taxon>Rhabditomorpha</taxon>
        <taxon>Rhabditoidea</taxon>
        <taxon>Rhabditidae</taxon>
        <taxon>Peloderinae</taxon>
        <taxon>Caenorhabditis</taxon>
    </lineage>
</organism>
<protein>
    <recommendedName>
        <fullName evidence="1">F-box domain-containing protein</fullName>
    </recommendedName>
</protein>
<name>E3M336_CAERE</name>
<evidence type="ECO:0000313" key="2">
    <source>
        <dbReference type="EMBL" id="EFO90709.1"/>
    </source>
</evidence>
<dbReference type="PROSITE" id="PS50181">
    <property type="entry name" value="FBOX"/>
    <property type="match status" value="1"/>
</dbReference>
<sequence length="77" mass="8696">MKTMKLSRFPSRVQTEIFSSMELIDILFLSFCSKKIKEMIESSIKSRLDKIISISYFSSSPDNVRISSSNSNGPILG</sequence>
<dbReference type="EMBL" id="DS268423">
    <property type="protein sequence ID" value="EFO90709.1"/>
    <property type="molecule type" value="Genomic_DNA"/>
</dbReference>
<dbReference type="HOGENOM" id="CLU_2640460_0_0_1"/>